<organism evidence="1 2">
    <name type="scientific">Actinospica durhamensis</name>
    <dbReference type="NCBI Taxonomy" id="1508375"/>
    <lineage>
        <taxon>Bacteria</taxon>
        <taxon>Bacillati</taxon>
        <taxon>Actinomycetota</taxon>
        <taxon>Actinomycetes</taxon>
        <taxon>Catenulisporales</taxon>
        <taxon>Actinospicaceae</taxon>
        <taxon>Actinospica</taxon>
    </lineage>
</organism>
<dbReference type="RefSeq" id="WP_212533556.1">
    <property type="nucleotide sequence ID" value="NZ_JAGSOG010000380.1"/>
</dbReference>
<reference evidence="1" key="1">
    <citation type="submission" date="2021-04" db="EMBL/GenBank/DDBJ databases">
        <title>Genome based classification of Actinospica acidithermotolerans sp. nov., an actinobacterium isolated from an Indonesian hot spring.</title>
        <authorList>
            <person name="Kusuma A.B."/>
            <person name="Putra K.E."/>
            <person name="Nafisah S."/>
            <person name="Loh J."/>
            <person name="Nouioui I."/>
            <person name="Goodfellow M."/>
        </authorList>
    </citation>
    <scope>NUCLEOTIDE SEQUENCE</scope>
    <source>
        <strain evidence="1">CSCA 57</strain>
    </source>
</reference>
<evidence type="ECO:0000313" key="1">
    <source>
        <dbReference type="EMBL" id="MBR7839115.1"/>
    </source>
</evidence>
<protein>
    <submittedName>
        <fullName evidence="1">tRNA adenosine deaminase-associated protein</fullName>
    </submittedName>
</protein>
<dbReference type="AlphaFoldDB" id="A0A941IRS1"/>
<dbReference type="NCBIfam" id="TIGR03941">
    <property type="entry name" value="tRNA_deam_assoc"/>
    <property type="match status" value="1"/>
</dbReference>
<proteinExistence type="predicted"/>
<name>A0A941IRS1_9ACTN</name>
<comment type="caution">
    <text evidence="1">The sequence shown here is derived from an EMBL/GenBank/DDBJ whole genome shotgun (WGS) entry which is preliminary data.</text>
</comment>
<keyword evidence="2" id="KW-1185">Reference proteome</keyword>
<gene>
    <name evidence="1" type="ORF">KDL01_37965</name>
</gene>
<dbReference type="InterPro" id="IPR023869">
    <property type="entry name" value="tRNA_Adeno_NH3ase_assoc_put"/>
</dbReference>
<evidence type="ECO:0000313" key="2">
    <source>
        <dbReference type="Proteomes" id="UP000675781"/>
    </source>
</evidence>
<dbReference type="Proteomes" id="UP000675781">
    <property type="component" value="Unassembled WGS sequence"/>
</dbReference>
<accession>A0A941IRS1</accession>
<sequence>MTQAGQASFDEALVDFAVTVFQEDGRWAVVPLPLHVAADLDLFTAAVRQQLSEGPILGLLGLGDEYFIALRLVGGRELLFISERSAAEEDAVARQVLERLGLEPEASSGSGPAGDEEIFADLGLDSFELRLACEQLLDERALRLTDLVAHLAGRIGFARQFTDCARPGYDTVDGY</sequence>
<dbReference type="EMBL" id="JAGSOG010000380">
    <property type="protein sequence ID" value="MBR7839115.1"/>
    <property type="molecule type" value="Genomic_DNA"/>
</dbReference>